<evidence type="ECO:0000313" key="1">
    <source>
        <dbReference type="EMBL" id="KAH7914419.1"/>
    </source>
</evidence>
<gene>
    <name evidence="1" type="ORF">BJ138DRAFT_1177342</name>
</gene>
<reference evidence="1" key="1">
    <citation type="journal article" date="2021" name="New Phytol.">
        <title>Evolutionary innovations through gain and loss of genes in the ectomycorrhizal Boletales.</title>
        <authorList>
            <person name="Wu G."/>
            <person name="Miyauchi S."/>
            <person name="Morin E."/>
            <person name="Kuo A."/>
            <person name="Drula E."/>
            <person name="Varga T."/>
            <person name="Kohler A."/>
            <person name="Feng B."/>
            <person name="Cao Y."/>
            <person name="Lipzen A."/>
            <person name="Daum C."/>
            <person name="Hundley H."/>
            <person name="Pangilinan J."/>
            <person name="Johnson J."/>
            <person name="Barry K."/>
            <person name="LaButti K."/>
            <person name="Ng V."/>
            <person name="Ahrendt S."/>
            <person name="Min B."/>
            <person name="Choi I.G."/>
            <person name="Park H."/>
            <person name="Plett J.M."/>
            <person name="Magnuson J."/>
            <person name="Spatafora J.W."/>
            <person name="Nagy L.G."/>
            <person name="Henrissat B."/>
            <person name="Grigoriev I.V."/>
            <person name="Yang Z.L."/>
            <person name="Xu J."/>
            <person name="Martin F.M."/>
        </authorList>
    </citation>
    <scope>NUCLEOTIDE SEQUENCE</scope>
    <source>
        <strain evidence="1">ATCC 28755</strain>
    </source>
</reference>
<dbReference type="EMBL" id="MU267614">
    <property type="protein sequence ID" value="KAH7914419.1"/>
    <property type="molecule type" value="Genomic_DNA"/>
</dbReference>
<dbReference type="Proteomes" id="UP000790377">
    <property type="component" value="Unassembled WGS sequence"/>
</dbReference>
<comment type="caution">
    <text evidence="1">The sequence shown here is derived from an EMBL/GenBank/DDBJ whole genome shotgun (WGS) entry which is preliminary data.</text>
</comment>
<sequence length="572" mass="59954">MAILTLLCSCLPFFLQVQSAIASTSIQISSSPSSVKNVVDASFLGISFELSYIGLYFGNDTSSMAQPMANYLSALGARVNDTIRLRIGGNSMDDSTYVASQTSPMLQFTNPAANINDQPVSFGPELFDVLGQMAKVVNAKYLLGLSLRDPGSTNVPLLAGAAQQSLGNRVDAFLLGNEPDLYTSHGQRPNIANYTVQDYIADFSEASSHLQSTAGGNITSLSEFGGPSICCQWDLASLLQQGYLTSFESTLKYITMQHYPQNNCGGGDAGKYKLNYYLTHSNAVSLAAWQNSGVSIVNNLATPHPKVVMSEFNTASCGGIPGLSDTFGATLWTVDYALQLAVAGYSAAYLHTREPGISYNVVQPPYTANGSWETGAPYYALLAVAEALRSPGNGSIVEDLNLGDSITNSSATSAGYAIYDAQSSVLHSLVIFNFANDSSVEPFDLPANITGNGKNTTVTVKYLAAPNVNEKTAITWGGETLAGVTNGVLVPSAATGNVQLDCAHGCTINVTGPAVAVIFVGWTDTVSNNTINANGTGGSSGSSPQKNGCVPTADILSKVIVTGLFIILSLLL</sequence>
<protein>
    <submittedName>
        <fullName evidence="1">Uncharacterized protein</fullName>
    </submittedName>
</protein>
<keyword evidence="2" id="KW-1185">Reference proteome</keyword>
<name>A0ACB8ANA7_9AGAM</name>
<organism evidence="1 2">
    <name type="scientific">Hygrophoropsis aurantiaca</name>
    <dbReference type="NCBI Taxonomy" id="72124"/>
    <lineage>
        <taxon>Eukaryota</taxon>
        <taxon>Fungi</taxon>
        <taxon>Dikarya</taxon>
        <taxon>Basidiomycota</taxon>
        <taxon>Agaricomycotina</taxon>
        <taxon>Agaricomycetes</taxon>
        <taxon>Agaricomycetidae</taxon>
        <taxon>Boletales</taxon>
        <taxon>Coniophorineae</taxon>
        <taxon>Hygrophoropsidaceae</taxon>
        <taxon>Hygrophoropsis</taxon>
    </lineage>
</organism>
<evidence type="ECO:0000313" key="2">
    <source>
        <dbReference type="Proteomes" id="UP000790377"/>
    </source>
</evidence>
<proteinExistence type="predicted"/>
<accession>A0ACB8ANA7</accession>